<dbReference type="AlphaFoldDB" id="A0A2X3IJE6"/>
<dbReference type="GO" id="GO:0032025">
    <property type="term" value="P:response to cobalt ion"/>
    <property type="evidence" value="ECO:0007669"/>
    <property type="project" value="TreeGrafter"/>
</dbReference>
<name>A0A2X3IJE6_9ENTR</name>
<dbReference type="GO" id="GO:0005886">
    <property type="term" value="C:plasma membrane"/>
    <property type="evidence" value="ECO:0007669"/>
    <property type="project" value="UniProtKB-SubCell"/>
</dbReference>
<keyword evidence="1" id="KW-1133">Transmembrane helix</keyword>
<dbReference type="GO" id="GO:0015099">
    <property type="term" value="F:nickel cation transmembrane transporter activity"/>
    <property type="evidence" value="ECO:0007669"/>
    <property type="project" value="TreeGrafter"/>
</dbReference>
<evidence type="ECO:0000313" key="3">
    <source>
        <dbReference type="Proteomes" id="UP000251197"/>
    </source>
</evidence>
<dbReference type="EMBL" id="UAVU01000009">
    <property type="protein sequence ID" value="SQC92432.1"/>
    <property type="molecule type" value="Genomic_DNA"/>
</dbReference>
<dbReference type="Proteomes" id="UP000251197">
    <property type="component" value="Unassembled WGS sequence"/>
</dbReference>
<keyword evidence="1" id="KW-0812">Transmembrane</keyword>
<keyword evidence="1" id="KW-0472">Membrane</keyword>
<evidence type="ECO:0000256" key="1">
    <source>
        <dbReference type="SAM" id="Phobius"/>
    </source>
</evidence>
<reference evidence="2 3" key="1">
    <citation type="submission" date="2018-06" db="EMBL/GenBank/DDBJ databases">
        <authorList>
            <consortium name="Pathogen Informatics"/>
            <person name="Doyle S."/>
        </authorList>
    </citation>
    <scope>NUCLEOTIDE SEQUENCE [LARGE SCALE GENOMIC DNA]</scope>
    <source>
        <strain evidence="2 3">NCTC12120</strain>
    </source>
</reference>
<dbReference type="GO" id="GO:0046583">
    <property type="term" value="F:monoatomic cation efflux transmembrane transporter activity"/>
    <property type="evidence" value="ECO:0007669"/>
    <property type="project" value="TreeGrafter"/>
</dbReference>
<dbReference type="PANTHER" id="PTHR40659:SF1">
    <property type="entry name" value="NICKEL_COBALT EFFLUX SYSTEM RCNA"/>
    <property type="match status" value="1"/>
</dbReference>
<gene>
    <name evidence="2" type="primary">rcnA_2</name>
    <name evidence="2" type="ORF">NCTC12120_05627</name>
</gene>
<proteinExistence type="predicted"/>
<evidence type="ECO:0000313" key="2">
    <source>
        <dbReference type="EMBL" id="SQC92432.1"/>
    </source>
</evidence>
<dbReference type="STRING" id="158822.LH23_18070"/>
<accession>A0A2X3IJE6</accession>
<protein>
    <submittedName>
        <fullName evidence="2">Nickel/cobalt efflux system rcnA</fullName>
    </submittedName>
</protein>
<dbReference type="GO" id="GO:0010045">
    <property type="term" value="P:response to nickel cation"/>
    <property type="evidence" value="ECO:0007669"/>
    <property type="project" value="TreeGrafter"/>
</dbReference>
<dbReference type="GO" id="GO:0006824">
    <property type="term" value="P:cobalt ion transport"/>
    <property type="evidence" value="ECO:0007669"/>
    <property type="project" value="UniProtKB-KW"/>
</dbReference>
<organism evidence="2 3">
    <name type="scientific">Cedecea neteri</name>
    <dbReference type="NCBI Taxonomy" id="158822"/>
    <lineage>
        <taxon>Bacteria</taxon>
        <taxon>Pseudomonadati</taxon>
        <taxon>Pseudomonadota</taxon>
        <taxon>Gammaproteobacteria</taxon>
        <taxon>Enterobacterales</taxon>
        <taxon>Enterobacteriaceae</taxon>
        <taxon>Cedecea</taxon>
    </lineage>
</organism>
<dbReference type="InterPro" id="IPR051224">
    <property type="entry name" value="NiCoT_RcnA"/>
</dbReference>
<sequence>MYISQRFTAESAEPWLQLMSAVIVLGTALWMFWRTWKGEQNWLTESQENEHHHQDETKRIDTGHGMVELSIF</sequence>
<feature type="transmembrane region" description="Helical" evidence="1">
    <location>
        <begin position="15"/>
        <end position="33"/>
    </location>
</feature>
<dbReference type="PANTHER" id="PTHR40659">
    <property type="entry name" value="NICKEL/COBALT EFFLUX SYSTEM RCNA"/>
    <property type="match status" value="1"/>
</dbReference>